<dbReference type="GeneID" id="20204914"/>
<organism evidence="2 3">
    <name type="scientific">Helobdella robusta</name>
    <name type="common">Californian leech</name>
    <dbReference type="NCBI Taxonomy" id="6412"/>
    <lineage>
        <taxon>Eukaryota</taxon>
        <taxon>Metazoa</taxon>
        <taxon>Spiralia</taxon>
        <taxon>Lophotrochozoa</taxon>
        <taxon>Annelida</taxon>
        <taxon>Clitellata</taxon>
        <taxon>Hirudinea</taxon>
        <taxon>Rhynchobdellida</taxon>
        <taxon>Glossiphoniidae</taxon>
        <taxon>Helobdella</taxon>
    </lineage>
</organism>
<evidence type="ECO:0000313" key="1">
    <source>
        <dbReference type="EMBL" id="ESO02832.1"/>
    </source>
</evidence>
<dbReference type="STRING" id="6412.T1F7W5"/>
<evidence type="ECO:0000313" key="3">
    <source>
        <dbReference type="Proteomes" id="UP000015101"/>
    </source>
</evidence>
<protein>
    <submittedName>
        <fullName evidence="1 2">Uncharacterized protein</fullName>
    </submittedName>
</protein>
<dbReference type="EMBL" id="AMQM01004869">
    <property type="status" value="NOT_ANNOTATED_CDS"/>
    <property type="molecule type" value="Genomic_DNA"/>
</dbReference>
<dbReference type="InterPro" id="IPR051284">
    <property type="entry name" value="ZnF_MYMT-QRICH1"/>
</dbReference>
<proteinExistence type="predicted"/>
<sequence length="171" mass="18969">MCKPIMMTKATSCNPIRVGKITQTEYGNPDEKKLFVPVPFPLIIPTPLLFNVAPTPNPLPLPSPVLVPYVTPLSQEAIQKALKQLKEFHDKLPENEKGTEDDDLKLVNILKELQIKLTESSEVVSNTKTVDDKNIDENELNAKAHGELLNNNTVNKNEIGMDDGQIDSSKV</sequence>
<evidence type="ECO:0000313" key="2">
    <source>
        <dbReference type="EnsemblMetazoa" id="HelroP174256"/>
    </source>
</evidence>
<reference evidence="3" key="1">
    <citation type="submission" date="2012-12" db="EMBL/GenBank/DDBJ databases">
        <authorList>
            <person name="Hellsten U."/>
            <person name="Grimwood J."/>
            <person name="Chapman J.A."/>
            <person name="Shapiro H."/>
            <person name="Aerts A."/>
            <person name="Otillar R.P."/>
            <person name="Terry A.Y."/>
            <person name="Boore J.L."/>
            <person name="Simakov O."/>
            <person name="Marletaz F."/>
            <person name="Cho S.-J."/>
            <person name="Edsinger-Gonzales E."/>
            <person name="Havlak P."/>
            <person name="Kuo D.-H."/>
            <person name="Larsson T."/>
            <person name="Lv J."/>
            <person name="Arendt D."/>
            <person name="Savage R."/>
            <person name="Osoegawa K."/>
            <person name="de Jong P."/>
            <person name="Lindberg D.R."/>
            <person name="Seaver E.C."/>
            <person name="Weisblat D.A."/>
            <person name="Putnam N.H."/>
            <person name="Grigoriev I.V."/>
            <person name="Rokhsar D.S."/>
        </authorList>
    </citation>
    <scope>NUCLEOTIDE SEQUENCE</scope>
</reference>
<dbReference type="PANTHER" id="PTHR45736">
    <property type="entry name" value="ZINC FINGER MYM-TYPE PROTEIN"/>
    <property type="match status" value="1"/>
</dbReference>
<reference evidence="2" key="3">
    <citation type="submission" date="2015-06" db="UniProtKB">
        <authorList>
            <consortium name="EnsemblMetazoa"/>
        </authorList>
    </citation>
    <scope>IDENTIFICATION</scope>
</reference>
<dbReference type="RefSeq" id="XP_009019046.1">
    <property type="nucleotide sequence ID" value="XM_009020798.1"/>
</dbReference>
<gene>
    <name evidence="2" type="primary">20204914</name>
    <name evidence="1" type="ORF">HELRODRAFT_174256</name>
</gene>
<keyword evidence="3" id="KW-1185">Reference proteome</keyword>
<name>T1F7W5_HELRO</name>
<reference evidence="1 3" key="2">
    <citation type="journal article" date="2013" name="Nature">
        <title>Insights into bilaterian evolution from three spiralian genomes.</title>
        <authorList>
            <person name="Simakov O."/>
            <person name="Marletaz F."/>
            <person name="Cho S.J."/>
            <person name="Edsinger-Gonzales E."/>
            <person name="Havlak P."/>
            <person name="Hellsten U."/>
            <person name="Kuo D.H."/>
            <person name="Larsson T."/>
            <person name="Lv J."/>
            <person name="Arendt D."/>
            <person name="Savage R."/>
            <person name="Osoegawa K."/>
            <person name="de Jong P."/>
            <person name="Grimwood J."/>
            <person name="Chapman J.A."/>
            <person name="Shapiro H."/>
            <person name="Aerts A."/>
            <person name="Otillar R.P."/>
            <person name="Terry A.Y."/>
            <person name="Boore J.L."/>
            <person name="Grigoriev I.V."/>
            <person name="Lindberg D.R."/>
            <person name="Seaver E.C."/>
            <person name="Weisblat D.A."/>
            <person name="Putnam N.H."/>
            <person name="Rokhsar D.S."/>
        </authorList>
    </citation>
    <scope>NUCLEOTIDE SEQUENCE</scope>
</reference>
<dbReference type="HOGENOM" id="CLU_1564564_0_0_1"/>
<dbReference type="AlphaFoldDB" id="T1F7W5"/>
<dbReference type="InParanoid" id="T1F7W5"/>
<accession>T1F7W5</accession>
<dbReference type="EMBL" id="KB096716">
    <property type="protein sequence ID" value="ESO02832.1"/>
    <property type="molecule type" value="Genomic_DNA"/>
</dbReference>
<dbReference type="CTD" id="20204914"/>
<dbReference type="PANTHER" id="PTHR45736:SF1">
    <property type="entry name" value="WITHOUT CHILDREN, ISOFORM B"/>
    <property type="match status" value="1"/>
</dbReference>
<dbReference type="KEGG" id="hro:HELRODRAFT_174256"/>
<dbReference type="EnsemblMetazoa" id="HelroT174256">
    <property type="protein sequence ID" value="HelroP174256"/>
    <property type="gene ID" value="HelroG174256"/>
</dbReference>
<dbReference type="Proteomes" id="UP000015101">
    <property type="component" value="Unassembled WGS sequence"/>
</dbReference>